<feature type="transmembrane region" description="Helical" evidence="1">
    <location>
        <begin position="76"/>
        <end position="96"/>
    </location>
</feature>
<sequence length="117" mass="12885">MVDIAALAEFSRNNCIAICSGLVPANLLTTLTTLILVVLNRPRNQLRFSVIIAVNLALILALHVVSWWVIGVVQAPTFILLALSTVCLALNGWAIVQKRGWVALISHQPKWLKLIHE</sequence>
<proteinExistence type="predicted"/>
<dbReference type="KEGG" id="cyp:PCC8801_3371"/>
<dbReference type="HOGENOM" id="CLU_143510_1_0_3"/>
<keyword evidence="3" id="KW-1185">Reference proteome</keyword>
<dbReference type="AlphaFoldDB" id="B7JZC8"/>
<dbReference type="eggNOG" id="ENOG50332IM">
    <property type="taxonomic scope" value="Bacteria"/>
</dbReference>
<evidence type="ECO:0000313" key="3">
    <source>
        <dbReference type="Proteomes" id="UP000008204"/>
    </source>
</evidence>
<evidence type="ECO:0000256" key="1">
    <source>
        <dbReference type="SAM" id="Phobius"/>
    </source>
</evidence>
<keyword evidence="1" id="KW-1133">Transmembrane helix</keyword>
<protein>
    <submittedName>
        <fullName evidence="2">Uncharacterized protein</fullName>
    </submittedName>
</protein>
<feature type="transmembrane region" description="Helical" evidence="1">
    <location>
        <begin position="15"/>
        <end position="39"/>
    </location>
</feature>
<reference evidence="3" key="1">
    <citation type="journal article" date="2011" name="MBio">
        <title>Novel metabolic attributes of the genus Cyanothece, comprising a group of unicellular nitrogen-fixing Cyanobacteria.</title>
        <authorList>
            <person name="Bandyopadhyay A."/>
            <person name="Elvitigala T."/>
            <person name="Welsh E."/>
            <person name="Stockel J."/>
            <person name="Liberton M."/>
            <person name="Min H."/>
            <person name="Sherman L.A."/>
            <person name="Pakrasi H.B."/>
        </authorList>
    </citation>
    <scope>NUCLEOTIDE SEQUENCE [LARGE SCALE GENOMIC DNA]</scope>
    <source>
        <strain evidence="3">PCC 8801</strain>
    </source>
</reference>
<keyword evidence="1" id="KW-0812">Transmembrane</keyword>
<keyword evidence="1" id="KW-0472">Membrane</keyword>
<dbReference type="Proteomes" id="UP000008204">
    <property type="component" value="Chromosome"/>
</dbReference>
<dbReference type="RefSeq" id="WP_012596600.1">
    <property type="nucleotide sequence ID" value="NC_011726.1"/>
</dbReference>
<gene>
    <name evidence="2" type="ordered locus">PCC8801_3371</name>
</gene>
<dbReference type="EMBL" id="CP001287">
    <property type="protein sequence ID" value="ACK67339.1"/>
    <property type="molecule type" value="Genomic_DNA"/>
</dbReference>
<dbReference type="OrthoDB" id="514266at2"/>
<feature type="transmembrane region" description="Helical" evidence="1">
    <location>
        <begin position="46"/>
        <end position="70"/>
    </location>
</feature>
<evidence type="ECO:0000313" key="2">
    <source>
        <dbReference type="EMBL" id="ACK67339.1"/>
    </source>
</evidence>
<name>B7JZC8_RIPO1</name>
<dbReference type="STRING" id="41431.PCC8801_3371"/>
<organism evidence="2 3">
    <name type="scientific">Rippkaea orientalis (strain PCC 8801 / RF-1)</name>
    <name type="common">Cyanothece sp. (strain PCC 8801)</name>
    <dbReference type="NCBI Taxonomy" id="41431"/>
    <lineage>
        <taxon>Bacteria</taxon>
        <taxon>Bacillati</taxon>
        <taxon>Cyanobacteriota</taxon>
        <taxon>Cyanophyceae</taxon>
        <taxon>Oscillatoriophycideae</taxon>
        <taxon>Chroococcales</taxon>
        <taxon>Aphanothecaceae</taxon>
        <taxon>Rippkaea</taxon>
        <taxon>Rippkaea orientalis</taxon>
    </lineage>
</organism>
<accession>B7JZC8</accession>